<sequence>MNEENLAKTKLVDELVRTYNNNLTAIYSFKREISRFNTILKDREGLVLIFNDKVKEKKLRKIDYIYDKIQDQFGWPDGVKIANSFSRGYIIKESDLWKINLFNPRFLLPEDMINLNKTKELLYGEDIIEKKPLPYDEEKLLSFHLGLTREEAKNIAKKYNNFLPLVDPSICWARHKFTIKHKITRKIEREFNKLLKGKKPKKYVHIYGRYGGSGKTQIVYSLIKECKRKNLPFIYRTEFWKDEEGNYVDEEEIEANKAENVSKWVAEKMKFDKTVIFIDEVDIDLKLLDKLLEQQSKFELNYYVISAAKELPEFLDARFTVFDISTKYQFSKKNYRELLNKLIDLSKISKDIYPDKSRKTIVKNTKFWNHSSFRRSPTAITLAASLSLCEAIKRYEETNKIIFVHPEIAKKWSILATSPLFQQYDEIHDVHSEFFIYDGEKYTEVDPFYNHHLP</sequence>
<name>A0A9Y1BNT6_9ARCH</name>
<dbReference type="Proteomes" id="UP001201020">
    <property type="component" value="Chromosome"/>
</dbReference>
<dbReference type="InterPro" id="IPR027417">
    <property type="entry name" value="P-loop_NTPase"/>
</dbReference>
<dbReference type="EMBL" id="CP084166">
    <property type="protein sequence ID" value="UJG41644.1"/>
    <property type="molecule type" value="Genomic_DNA"/>
</dbReference>
<proteinExistence type="predicted"/>
<gene>
    <name evidence="1" type="ORF">K9W45_04055</name>
</gene>
<reference evidence="1" key="1">
    <citation type="journal article" date="2022" name="Nat. Microbiol.">
        <title>Unique mobile elements and scalable gene flow at the prokaryote-eukaryote boundary revealed by circularized Asgard archaea genomes.</title>
        <authorList>
            <person name="Wu F."/>
            <person name="Speth D.R."/>
            <person name="Philosof A."/>
            <person name="Cremiere A."/>
            <person name="Narayanan A."/>
            <person name="Barco R.A."/>
            <person name="Connon S.A."/>
            <person name="Amend J.P."/>
            <person name="Antoshechkin I.A."/>
            <person name="Orphan V.J."/>
        </authorList>
    </citation>
    <scope>NUCLEOTIDE SEQUENCE</scope>
    <source>
        <strain evidence="1">PM71</strain>
    </source>
</reference>
<dbReference type="Gene3D" id="3.40.50.300">
    <property type="entry name" value="P-loop containing nucleotide triphosphate hydrolases"/>
    <property type="match status" value="1"/>
</dbReference>
<organism evidence="1">
    <name type="scientific">Candidatus Heimdallarchaeum aukensis</name>
    <dbReference type="NCBI Taxonomy" id="2876573"/>
    <lineage>
        <taxon>Archaea</taxon>
        <taxon>Promethearchaeati</taxon>
        <taxon>Candidatus Heimdallarchaeota</taxon>
        <taxon>Candidatus Heimdallarchaeia (ex Rinke et al. 2021) (nom. nud.)</taxon>
        <taxon>Candidatus Heimdallarchaeales</taxon>
        <taxon>Candidatus Heimdallarchaeaceae</taxon>
        <taxon>Candidatus Heimdallarchaeum</taxon>
    </lineage>
</organism>
<accession>A0A9Y1BNT6</accession>
<protein>
    <submittedName>
        <fullName evidence="1">Uncharacterized protein</fullName>
    </submittedName>
</protein>
<dbReference type="AlphaFoldDB" id="A0A9Y1BNT6"/>
<dbReference type="SUPFAM" id="SSF52540">
    <property type="entry name" value="P-loop containing nucleoside triphosphate hydrolases"/>
    <property type="match status" value="1"/>
</dbReference>
<evidence type="ECO:0000313" key="1">
    <source>
        <dbReference type="EMBL" id="UJG41644.1"/>
    </source>
</evidence>